<feature type="region of interest" description="Disordered" evidence="1">
    <location>
        <begin position="1"/>
        <end position="51"/>
    </location>
</feature>
<sequence length="224" mass="25064">MGMFDGKLTRWLGKPEPQRGSRASGSSRPAPAHSTQFAASQSRDANTSQHGVRKEVLKVVMRETLHRNGIPESWLSADLLRTASPRREPGIHVRMLVKHWDPRILQHGVALEQEFYRRLLGMDPLAANWLMGFSWQFAMEDLSRCPPLPHPGSWTAPQATDTLSPDDKPTTRAGDIIEGPVMIPKSEDDVRADLERLLALRDDDMKRHGPSSPDGFAPTRPVQL</sequence>
<dbReference type="Proteomes" id="UP000541185">
    <property type="component" value="Unassembled WGS sequence"/>
</dbReference>
<organism evidence="2 3">
    <name type="scientific">Ramlibacter agri</name>
    <dbReference type="NCBI Taxonomy" id="2728837"/>
    <lineage>
        <taxon>Bacteria</taxon>
        <taxon>Pseudomonadati</taxon>
        <taxon>Pseudomonadota</taxon>
        <taxon>Betaproteobacteria</taxon>
        <taxon>Burkholderiales</taxon>
        <taxon>Comamonadaceae</taxon>
        <taxon>Ramlibacter</taxon>
    </lineage>
</organism>
<protein>
    <submittedName>
        <fullName evidence="2">Uncharacterized protein</fullName>
    </submittedName>
</protein>
<evidence type="ECO:0000313" key="3">
    <source>
        <dbReference type="Proteomes" id="UP000541185"/>
    </source>
</evidence>
<evidence type="ECO:0000256" key="1">
    <source>
        <dbReference type="SAM" id="MobiDB-lite"/>
    </source>
</evidence>
<feature type="compositionally biased region" description="Polar residues" evidence="1">
    <location>
        <begin position="33"/>
        <end position="50"/>
    </location>
</feature>
<name>A0A848H587_9BURK</name>
<proteinExistence type="predicted"/>
<keyword evidence="3" id="KW-1185">Reference proteome</keyword>
<accession>A0A848H587</accession>
<feature type="region of interest" description="Disordered" evidence="1">
    <location>
        <begin position="201"/>
        <end position="224"/>
    </location>
</feature>
<reference evidence="2 3" key="1">
    <citation type="submission" date="2020-04" db="EMBL/GenBank/DDBJ databases">
        <title>Ramlibacter sp. G-1-2-2 isolated from soil.</title>
        <authorList>
            <person name="Dahal R.H."/>
        </authorList>
    </citation>
    <scope>NUCLEOTIDE SEQUENCE [LARGE SCALE GENOMIC DNA]</scope>
    <source>
        <strain evidence="2 3">G-1-2-2</strain>
    </source>
</reference>
<dbReference type="AlphaFoldDB" id="A0A848H587"/>
<dbReference type="EMBL" id="JABBFX010000001">
    <property type="protein sequence ID" value="NML44972.1"/>
    <property type="molecule type" value="Genomic_DNA"/>
</dbReference>
<comment type="caution">
    <text evidence="2">The sequence shown here is derived from an EMBL/GenBank/DDBJ whole genome shotgun (WGS) entry which is preliminary data.</text>
</comment>
<feature type="region of interest" description="Disordered" evidence="1">
    <location>
        <begin position="149"/>
        <end position="189"/>
    </location>
</feature>
<evidence type="ECO:0000313" key="2">
    <source>
        <dbReference type="EMBL" id="NML44972.1"/>
    </source>
</evidence>
<dbReference type="RefSeq" id="WP_169419068.1">
    <property type="nucleotide sequence ID" value="NZ_JABBFX010000001.1"/>
</dbReference>
<feature type="compositionally biased region" description="Low complexity" evidence="1">
    <location>
        <begin position="20"/>
        <end position="32"/>
    </location>
</feature>
<gene>
    <name evidence="2" type="ORF">HHL11_14535</name>
</gene>